<evidence type="ECO:0000313" key="1">
    <source>
        <dbReference type="EMBL" id="EPE34228.1"/>
    </source>
</evidence>
<reference evidence="1 2" key="1">
    <citation type="journal article" date="2013" name="BMC Genomics">
        <title>Genomics-driven discovery of the pneumocandin biosynthetic gene cluster in the fungus Glarea lozoyensis.</title>
        <authorList>
            <person name="Chen L."/>
            <person name="Yue Q."/>
            <person name="Zhang X."/>
            <person name="Xiang M."/>
            <person name="Wang C."/>
            <person name="Li S."/>
            <person name="Che Y."/>
            <person name="Ortiz-Lopez F.J."/>
            <person name="Bills G.F."/>
            <person name="Liu X."/>
            <person name="An Z."/>
        </authorList>
    </citation>
    <scope>NUCLEOTIDE SEQUENCE [LARGE SCALE GENOMIC DNA]</scope>
    <source>
        <strain evidence="2">ATCC 20868 / MF5171</strain>
    </source>
</reference>
<dbReference type="KEGG" id="glz:GLAREA_07241"/>
<organism evidence="1 2">
    <name type="scientific">Glarea lozoyensis (strain ATCC 20868 / MF5171)</name>
    <dbReference type="NCBI Taxonomy" id="1116229"/>
    <lineage>
        <taxon>Eukaryota</taxon>
        <taxon>Fungi</taxon>
        <taxon>Dikarya</taxon>
        <taxon>Ascomycota</taxon>
        <taxon>Pezizomycotina</taxon>
        <taxon>Leotiomycetes</taxon>
        <taxon>Helotiales</taxon>
        <taxon>Helotiaceae</taxon>
        <taxon>Glarea</taxon>
    </lineage>
</organism>
<gene>
    <name evidence="1" type="ORF">GLAREA_07241</name>
</gene>
<dbReference type="AlphaFoldDB" id="S3E7C3"/>
<dbReference type="EMBL" id="KE145357">
    <property type="protein sequence ID" value="EPE34228.1"/>
    <property type="molecule type" value="Genomic_DNA"/>
</dbReference>
<evidence type="ECO:0000313" key="2">
    <source>
        <dbReference type="Proteomes" id="UP000016922"/>
    </source>
</evidence>
<dbReference type="HOGENOM" id="CLU_1266988_0_0_1"/>
<dbReference type="RefSeq" id="XP_008079380.1">
    <property type="nucleotide sequence ID" value="XM_008081189.1"/>
</dbReference>
<dbReference type="GeneID" id="19466294"/>
<proteinExistence type="predicted"/>
<keyword evidence="2" id="KW-1185">Reference proteome</keyword>
<protein>
    <submittedName>
        <fullName evidence="1">Uncharacterized protein</fullName>
    </submittedName>
</protein>
<sequence>MSYPFNKPEVTLDHLNEFFTFLKRAPTVPALIEDLERSDNPLWNSNPEKPDYIRTPNDNCRFEFSWKPHREPGCLDFRLTTVSHKQNTHAEITVEVPYPDGAFEKKSFTADPGLRSKNFEDSRMLDTMKSIVQVNGDNAGLLVWEGFQGTMDYITGVRENRLRKVKEPKMPLLRHMHVFGTEFVKGNRICVGKDILIRLNVIKFAVEEGKISRVYHRI</sequence>
<name>S3E7C3_GLAL2</name>
<accession>S3E7C3</accession>
<dbReference type="Proteomes" id="UP000016922">
    <property type="component" value="Unassembled WGS sequence"/>
</dbReference>